<accession>A0A2K6UJK5</accession>
<dbReference type="Proteomes" id="UP000233220">
    <property type="component" value="Unplaced"/>
</dbReference>
<sequence length="131" mass="14316">MTDSRERLTPPWGGKHSSLLAGEHKQRCIGKYSETKHEHSKGQGFTPNAPSLGHWFKSLGKRDSRLVSSGPLHPLPSWSWGSVSGCCVCWWDPGICALSALCTVRCRWAAGPLAAARHGGLVVLEDKEVDR</sequence>
<reference evidence="2" key="1">
    <citation type="submission" date="2025-08" db="UniProtKB">
        <authorList>
            <consortium name="Ensembl"/>
        </authorList>
    </citation>
    <scope>IDENTIFICATION</scope>
</reference>
<dbReference type="AlphaFoldDB" id="A0A2K6UJK5"/>
<dbReference type="GeneTree" id="ENSGT00520000062039"/>
<evidence type="ECO:0000313" key="2">
    <source>
        <dbReference type="Ensembl" id="ENSSBOP00000032051.1"/>
    </source>
</evidence>
<evidence type="ECO:0000313" key="3">
    <source>
        <dbReference type="Proteomes" id="UP000233220"/>
    </source>
</evidence>
<evidence type="ECO:0000256" key="1">
    <source>
        <dbReference type="SAM" id="MobiDB-lite"/>
    </source>
</evidence>
<keyword evidence="3" id="KW-1185">Reference proteome</keyword>
<name>A0A2K6UJK5_SAIBB</name>
<dbReference type="Ensembl" id="ENSSBOT00000048946.1">
    <property type="protein sequence ID" value="ENSSBOP00000032051.1"/>
    <property type="gene ID" value="ENSSBOG00000032215.1"/>
</dbReference>
<feature type="region of interest" description="Disordered" evidence="1">
    <location>
        <begin position="1"/>
        <end position="21"/>
    </location>
</feature>
<organism evidence="2 3">
    <name type="scientific">Saimiri boliviensis boliviensis</name>
    <name type="common">Bolivian squirrel monkey</name>
    <dbReference type="NCBI Taxonomy" id="39432"/>
    <lineage>
        <taxon>Eukaryota</taxon>
        <taxon>Metazoa</taxon>
        <taxon>Chordata</taxon>
        <taxon>Craniata</taxon>
        <taxon>Vertebrata</taxon>
        <taxon>Euteleostomi</taxon>
        <taxon>Mammalia</taxon>
        <taxon>Eutheria</taxon>
        <taxon>Euarchontoglires</taxon>
        <taxon>Primates</taxon>
        <taxon>Haplorrhini</taxon>
        <taxon>Platyrrhini</taxon>
        <taxon>Cebidae</taxon>
        <taxon>Saimiriinae</taxon>
        <taxon>Saimiri</taxon>
    </lineage>
</organism>
<protein>
    <submittedName>
        <fullName evidence="2">Uncharacterized protein</fullName>
    </submittedName>
</protein>
<reference evidence="2" key="2">
    <citation type="submission" date="2025-09" db="UniProtKB">
        <authorList>
            <consortium name="Ensembl"/>
        </authorList>
    </citation>
    <scope>IDENTIFICATION</scope>
</reference>
<proteinExistence type="predicted"/>